<evidence type="ECO:0000313" key="1">
    <source>
        <dbReference type="EMBL" id="QPI16536.1"/>
    </source>
</evidence>
<gene>
    <name evidence="1" type="ORF">NIOZUU159_00024</name>
</gene>
<name>A0A7S9SV13_9VIRU</name>
<organism evidence="1">
    <name type="scientific">Virus NIOZ-UU159</name>
    <dbReference type="NCBI Taxonomy" id="2763270"/>
    <lineage>
        <taxon>Viruses</taxon>
    </lineage>
</organism>
<accession>A0A7S9SV13</accession>
<sequence length="397" mass="47800">MKSLLLLLYINCVLPFSLYSVIYPIRHTFNYVDNKWNWNNKLFPYNNKESNYIGKWYYYNNIDFIETRNDIIVNPDYWFNNIVLSNYVCKNNKIKSTKIINSTMFLPAYYKKQKRYYDNNKEYYKTEHLYANRIIKLKHTHIYDKLDKYANILRTLVVRPNHCSVTCSPYIPKNEITKSLIDKKNINNTNYTISFNVWLTERYMQENDIRTGLHLSYDGINGNLKEFILKKDSLVNKKININDKTNLRELYDNGNVTKINYTNININDIYEFDNYTTINYIILKNNWEGNYRIQNILNNTHYNQLTWSADHRYFIPISNNDISKYYQLKFKDGIYMNIPKNLNDFNNEDRIYIEFVAFFKNASGVQRFLAWGSKSEGGFKTFCHDIWNKHTTYILSD</sequence>
<protein>
    <submittedName>
        <fullName evidence="1">Uncharacterized protein</fullName>
    </submittedName>
</protein>
<reference evidence="1" key="1">
    <citation type="submission" date="2020-08" db="EMBL/GenBank/DDBJ databases">
        <title>Bridging the membrane lipid divide: bacteria of the FCB group superphylum have the potential to synthesize archaeal ether lipids.</title>
        <authorList>
            <person name="Villanueva L."/>
            <person name="von Meijenfeldt F.A.B."/>
            <person name="Westbye A.B."/>
            <person name="Yadav S."/>
            <person name="Hopmans E.C."/>
            <person name="Dutilh B.E."/>
            <person name="Sinninghe Damste J.S."/>
        </authorList>
    </citation>
    <scope>NUCLEOTIDE SEQUENCE</scope>
    <source>
        <strain evidence="1">NIOZ-UU159</strain>
    </source>
</reference>
<proteinExistence type="predicted"/>
<dbReference type="EMBL" id="MW030576">
    <property type="protein sequence ID" value="QPI16536.1"/>
    <property type="molecule type" value="Genomic_DNA"/>
</dbReference>